<dbReference type="GO" id="GO:0016887">
    <property type="term" value="F:ATP hydrolysis activity"/>
    <property type="evidence" value="ECO:0007669"/>
    <property type="project" value="InterPro"/>
</dbReference>
<dbReference type="Pfam" id="PF00005">
    <property type="entry name" value="ABC_tran"/>
    <property type="match status" value="2"/>
</dbReference>
<accession>I2F2A1</accession>
<dbReference type="Pfam" id="PF08352">
    <property type="entry name" value="oligo_HPY"/>
    <property type="match status" value="1"/>
</dbReference>
<dbReference type="PROSITE" id="PS50893">
    <property type="entry name" value="ABC_TRANSPORTER_2"/>
    <property type="match status" value="1"/>
</dbReference>
<dbReference type="InterPro" id="IPR027417">
    <property type="entry name" value="P-loop_NTPase"/>
</dbReference>
<dbReference type="CDD" id="cd03257">
    <property type="entry name" value="ABC_NikE_OppD_transporters"/>
    <property type="match status" value="1"/>
</dbReference>
<keyword evidence="2" id="KW-0813">Transport</keyword>
<dbReference type="Gene3D" id="3.40.50.300">
    <property type="entry name" value="P-loop containing nucleotide triphosphate hydrolases"/>
    <property type="match status" value="1"/>
</dbReference>
<evidence type="ECO:0000313" key="7">
    <source>
        <dbReference type="Proteomes" id="UP000002881"/>
    </source>
</evidence>
<dbReference type="Proteomes" id="UP000002881">
    <property type="component" value="Chromosome"/>
</dbReference>
<reference evidence="6 7" key="1">
    <citation type="journal article" date="2012" name="Genome Biol. Evol.">
        <title>Genome Sequence of the Mesophilic Thermotogales Bacterium Mesotoga prima MesG1.Ag.4.2 Reveals the Largest Thermotogales Genome To Date.</title>
        <authorList>
            <person name="Zhaxybayeva O."/>
            <person name="Swithers K.S."/>
            <person name="Foght J."/>
            <person name="Green A.G."/>
            <person name="Bruce D."/>
            <person name="Detter C."/>
            <person name="Han S."/>
            <person name="Teshima H."/>
            <person name="Han J."/>
            <person name="Woyke T."/>
            <person name="Pitluck S."/>
            <person name="Nolan M."/>
            <person name="Ivanova N."/>
            <person name="Pati A."/>
            <person name="Land M.L."/>
            <person name="Dlutek M."/>
            <person name="Doolittle W.F."/>
            <person name="Noll K.M."/>
            <person name="Nesbo C.L."/>
        </authorList>
    </citation>
    <scope>NUCLEOTIDE SEQUENCE [LARGE SCALE GENOMIC DNA]</scope>
    <source>
        <strain evidence="7">mesG1.Ag.4.2</strain>
    </source>
</reference>
<dbReference type="InterPro" id="IPR017871">
    <property type="entry name" value="ABC_transporter-like_CS"/>
</dbReference>
<dbReference type="GO" id="GO:0015833">
    <property type="term" value="P:peptide transport"/>
    <property type="evidence" value="ECO:0007669"/>
    <property type="project" value="InterPro"/>
</dbReference>
<dbReference type="InterPro" id="IPR050319">
    <property type="entry name" value="ABC_transp_ATP-bind"/>
</dbReference>
<dbReference type="PROSITE" id="PS00211">
    <property type="entry name" value="ABC_TRANSPORTER_1"/>
    <property type="match status" value="1"/>
</dbReference>
<gene>
    <name evidence="6" type="ORF">Theba_0325</name>
</gene>
<dbReference type="RefSeq" id="WP_014730196.1">
    <property type="nucleotide sequence ID" value="NC_017934.1"/>
</dbReference>
<dbReference type="InterPro" id="IPR013563">
    <property type="entry name" value="Oligopep_ABC_C"/>
</dbReference>
<evidence type="ECO:0000313" key="6">
    <source>
        <dbReference type="EMBL" id="AFK06054.1"/>
    </source>
</evidence>
<dbReference type="NCBIfam" id="TIGR01727">
    <property type="entry name" value="oligo_HPY"/>
    <property type="match status" value="1"/>
</dbReference>
<name>I2F2A1_9BACT</name>
<feature type="domain" description="ABC transporter" evidence="5">
    <location>
        <begin position="4"/>
        <end position="313"/>
    </location>
</feature>
<keyword evidence="3" id="KW-0547">Nucleotide-binding</keyword>
<dbReference type="HOGENOM" id="CLU_000604_1_23_0"/>
<dbReference type="GO" id="GO:0055085">
    <property type="term" value="P:transmembrane transport"/>
    <property type="evidence" value="ECO:0007669"/>
    <property type="project" value="UniProtKB-ARBA"/>
</dbReference>
<comment type="similarity">
    <text evidence="1">Belongs to the ABC transporter superfamily.</text>
</comment>
<dbReference type="GO" id="GO:0005524">
    <property type="term" value="F:ATP binding"/>
    <property type="evidence" value="ECO:0007669"/>
    <property type="project" value="UniProtKB-KW"/>
</dbReference>
<dbReference type="PANTHER" id="PTHR43776:SF7">
    <property type="entry name" value="D,D-DIPEPTIDE TRANSPORT ATP-BINDING PROTEIN DDPF-RELATED"/>
    <property type="match status" value="1"/>
</dbReference>
<dbReference type="InterPro" id="IPR003439">
    <property type="entry name" value="ABC_transporter-like_ATP-bd"/>
</dbReference>
<organism evidence="6 7">
    <name type="scientific">Mesotoga prima MesG1.Ag.4.2</name>
    <dbReference type="NCBI Taxonomy" id="660470"/>
    <lineage>
        <taxon>Bacteria</taxon>
        <taxon>Thermotogati</taxon>
        <taxon>Thermotogota</taxon>
        <taxon>Thermotogae</taxon>
        <taxon>Kosmotogales</taxon>
        <taxon>Kosmotogaceae</taxon>
        <taxon>Mesotoga</taxon>
    </lineage>
</organism>
<dbReference type="eggNOG" id="COG4608">
    <property type="taxonomic scope" value="Bacteria"/>
</dbReference>
<evidence type="ECO:0000256" key="3">
    <source>
        <dbReference type="ARBA" id="ARBA00022741"/>
    </source>
</evidence>
<dbReference type="EMBL" id="CP003532">
    <property type="protein sequence ID" value="AFK06054.1"/>
    <property type="molecule type" value="Genomic_DNA"/>
</dbReference>
<dbReference type="InterPro" id="IPR003593">
    <property type="entry name" value="AAA+_ATPase"/>
</dbReference>
<evidence type="ECO:0000259" key="5">
    <source>
        <dbReference type="PROSITE" id="PS50893"/>
    </source>
</evidence>
<evidence type="ECO:0000256" key="2">
    <source>
        <dbReference type="ARBA" id="ARBA00022448"/>
    </source>
</evidence>
<keyword evidence="7" id="KW-1185">Reference proteome</keyword>
<keyword evidence="4 6" id="KW-0067">ATP-binding</keyword>
<dbReference type="AlphaFoldDB" id="I2F2A1"/>
<evidence type="ECO:0000256" key="4">
    <source>
        <dbReference type="ARBA" id="ARBA00022840"/>
    </source>
</evidence>
<dbReference type="SUPFAM" id="SSF52540">
    <property type="entry name" value="P-loop containing nucleoside triphosphate hydrolases"/>
    <property type="match status" value="1"/>
</dbReference>
<protein>
    <submittedName>
        <fullName evidence="6">Oligopeptide/dipeptide ABC transporter, ATP-binding protein</fullName>
    </submittedName>
</protein>
<dbReference type="SMART" id="SM00382">
    <property type="entry name" value="AAA"/>
    <property type="match status" value="1"/>
</dbReference>
<dbReference type="KEGG" id="mpg:Theba_0325"/>
<dbReference type="PANTHER" id="PTHR43776">
    <property type="entry name" value="TRANSPORT ATP-BINDING PROTEIN"/>
    <property type="match status" value="1"/>
</dbReference>
<sequence length="390" mass="44616" precursor="true">MKLLEVRNLKKYFPIKQGFLVERVVGFVKAVDDVSFSVDRGKTIGIVGESGCGKTTIGKSIVRLLEVTDGEMLIDEEDTTFYFMKKRRAKQYLKAKYFDTSRFNNGDNSEFEPYEKKMYDVYNRANRDASKAIDYLFEKADQKKRLLRRKAQIVFQDPMSSLNPRMTVGQMLTEPLLFHELVKNLDEAIEKVKELLVQVGLKPYHVDRYPHQFSGGQRQRIAVARAISVNPDLIVLDEPTSALDVSVQAQIVNLFQKLQEQLNAGYVFISHNLSLVRFISQEVSVMYLGRIVEQGNSESIFKNPLHPYTKALLAAAPIPDPKKKRNRKDLVGGQVPSPINRPTGCFFNPRCKYRMDICTKEYPPMVRVDENHFVACHLYSTSQEQGGESK</sequence>
<proteinExistence type="inferred from homology"/>
<evidence type="ECO:0000256" key="1">
    <source>
        <dbReference type="ARBA" id="ARBA00005417"/>
    </source>
</evidence>
<dbReference type="STRING" id="660470.Theba_0325"/>
<dbReference type="GeneID" id="87106179"/>